<evidence type="ECO:0000259" key="1">
    <source>
        <dbReference type="Pfam" id="PF03478"/>
    </source>
</evidence>
<organism evidence="2 3">
    <name type="scientific">Helianthus annuus</name>
    <name type="common">Common sunflower</name>
    <dbReference type="NCBI Taxonomy" id="4232"/>
    <lineage>
        <taxon>Eukaryota</taxon>
        <taxon>Viridiplantae</taxon>
        <taxon>Streptophyta</taxon>
        <taxon>Embryophyta</taxon>
        <taxon>Tracheophyta</taxon>
        <taxon>Spermatophyta</taxon>
        <taxon>Magnoliopsida</taxon>
        <taxon>eudicotyledons</taxon>
        <taxon>Gunneridae</taxon>
        <taxon>Pentapetalae</taxon>
        <taxon>asterids</taxon>
        <taxon>campanulids</taxon>
        <taxon>Asterales</taxon>
        <taxon>Asteraceae</taxon>
        <taxon>Asteroideae</taxon>
        <taxon>Heliantheae alliance</taxon>
        <taxon>Heliantheae</taxon>
        <taxon>Helianthus</taxon>
    </lineage>
</organism>
<evidence type="ECO:0000313" key="3">
    <source>
        <dbReference type="Proteomes" id="UP000215914"/>
    </source>
</evidence>
<feature type="domain" description="KIB1-4 beta-propeller" evidence="1">
    <location>
        <begin position="172"/>
        <end position="416"/>
    </location>
</feature>
<dbReference type="PANTHER" id="PTHR33127">
    <property type="entry name" value="TRANSMEMBRANE PROTEIN"/>
    <property type="match status" value="1"/>
</dbReference>
<dbReference type="PANTHER" id="PTHR33127:SF5">
    <property type="entry name" value="TRANSMEMBRANE PROTEIN"/>
    <property type="match status" value="1"/>
</dbReference>
<dbReference type="Pfam" id="PF03478">
    <property type="entry name" value="Beta-prop_KIB1-4"/>
    <property type="match status" value="1"/>
</dbReference>
<dbReference type="Proteomes" id="UP000215914">
    <property type="component" value="Unassembled WGS sequence"/>
</dbReference>
<reference evidence="2" key="1">
    <citation type="journal article" date="2017" name="Nature">
        <title>The sunflower genome provides insights into oil metabolism, flowering and Asterid evolution.</title>
        <authorList>
            <person name="Badouin H."/>
            <person name="Gouzy J."/>
            <person name="Grassa C.J."/>
            <person name="Murat F."/>
            <person name="Staton S.E."/>
            <person name="Cottret L."/>
            <person name="Lelandais-Briere C."/>
            <person name="Owens G.L."/>
            <person name="Carrere S."/>
            <person name="Mayjonade B."/>
            <person name="Legrand L."/>
            <person name="Gill N."/>
            <person name="Kane N.C."/>
            <person name="Bowers J.E."/>
            <person name="Hubner S."/>
            <person name="Bellec A."/>
            <person name="Berard A."/>
            <person name="Berges H."/>
            <person name="Blanchet N."/>
            <person name="Boniface M.C."/>
            <person name="Brunel D."/>
            <person name="Catrice O."/>
            <person name="Chaidir N."/>
            <person name="Claudel C."/>
            <person name="Donnadieu C."/>
            <person name="Faraut T."/>
            <person name="Fievet G."/>
            <person name="Helmstetter N."/>
            <person name="King M."/>
            <person name="Knapp S.J."/>
            <person name="Lai Z."/>
            <person name="Le Paslier M.C."/>
            <person name="Lippi Y."/>
            <person name="Lorenzon L."/>
            <person name="Mandel J.R."/>
            <person name="Marage G."/>
            <person name="Marchand G."/>
            <person name="Marquand E."/>
            <person name="Bret-Mestries E."/>
            <person name="Morien E."/>
            <person name="Nambeesan S."/>
            <person name="Nguyen T."/>
            <person name="Pegot-Espagnet P."/>
            <person name="Pouilly N."/>
            <person name="Raftis F."/>
            <person name="Sallet E."/>
            <person name="Schiex T."/>
            <person name="Thomas J."/>
            <person name="Vandecasteele C."/>
            <person name="Vares D."/>
            <person name="Vear F."/>
            <person name="Vautrin S."/>
            <person name="Crespi M."/>
            <person name="Mangin B."/>
            <person name="Burke J.M."/>
            <person name="Salse J."/>
            <person name="Munos S."/>
            <person name="Vincourt P."/>
            <person name="Rieseberg L.H."/>
            <person name="Langlade N.B."/>
        </authorList>
    </citation>
    <scope>NUCLEOTIDE SEQUENCE</scope>
    <source>
        <tissue evidence="2">Leaves</tissue>
    </source>
</reference>
<dbReference type="InterPro" id="IPR005174">
    <property type="entry name" value="KIB1-4_b-propeller"/>
</dbReference>
<dbReference type="AlphaFoldDB" id="A0A9K3P4H2"/>
<evidence type="ECO:0000313" key="2">
    <source>
        <dbReference type="EMBL" id="KAF5823716.1"/>
    </source>
</evidence>
<accession>A0A9K3P4H2</accession>
<sequence>MKDAAFFLDLTHGGYSAFYSPAIGSELGGYVHFLDRSGLVINSYDVKNKTIALSSMPTRHTSMLERRLQGDDGEIKFKQEEDSRNEMVVRDDEVDSKLRLFDIPLDVLKTIMELCVGVEYLNFRATCKKCQIAAPMIRWSKGEYSLVSPWLMVLDKERGVISFIDPMFGDKYYIKTPKELTGDMVIHCSLGGWVLIRRRTREGTREGPLMFYNPFTSDIRVLPPVPHLDTCSFSAPPTSSDCVVVGFTFTPRSRKWRVYVHFVARESLWIGFDLSFCDDDLPSFHSGTQWHEYLYALYYDGGLGFVRTQPTIGTYVQISACFKGPRSSCRSPKQHFLMKCDDPFLVVLVIVGEFGECVEVFKLNGSYEWEKTESLGRDTIYICGKACLCIEAKTPEMANRIYFPCVRSENRKIVFYSLETRRYHTSDVEESFGDFMGTQHHLDQHVWIEPCWS</sequence>
<dbReference type="Gramene" id="mRNA:HanXRQr2_Chr01g0041311">
    <property type="protein sequence ID" value="mRNA:HanXRQr2_Chr01g0041311"/>
    <property type="gene ID" value="HanXRQr2_Chr01g0041311"/>
</dbReference>
<name>A0A9K3P4H2_HELAN</name>
<comment type="caution">
    <text evidence="2">The sequence shown here is derived from an EMBL/GenBank/DDBJ whole genome shotgun (WGS) entry which is preliminary data.</text>
</comment>
<dbReference type="EMBL" id="MNCJ02000316">
    <property type="protein sequence ID" value="KAF5823716.1"/>
    <property type="molecule type" value="Genomic_DNA"/>
</dbReference>
<gene>
    <name evidence="2" type="ORF">HanXRQr2_Chr01g0041311</name>
</gene>
<protein>
    <recommendedName>
        <fullName evidence="1">KIB1-4 beta-propeller domain-containing protein</fullName>
    </recommendedName>
</protein>
<reference evidence="2" key="2">
    <citation type="submission" date="2020-06" db="EMBL/GenBank/DDBJ databases">
        <title>Helianthus annuus Genome sequencing and assembly Release 2.</title>
        <authorList>
            <person name="Gouzy J."/>
            <person name="Langlade N."/>
            <person name="Munos S."/>
        </authorList>
    </citation>
    <scope>NUCLEOTIDE SEQUENCE</scope>
    <source>
        <tissue evidence="2">Leaves</tissue>
    </source>
</reference>
<proteinExistence type="predicted"/>
<keyword evidence="3" id="KW-1185">Reference proteome</keyword>